<accession>A0AAW9Q397</accession>
<sequence>MVQPAPSCAGAAACAALRPGAPLRAALLALVLSLCGCAAFEGYPERATDPHRDLAELQPLIDAKAVAACLQAATAACRDTVVGARMYAADIRFSEFEENLFRETRKAGFGATLATMGLSTAAAASTGGASQWLSGLSAFVIGGREAFQKEVLAERTVVAIHTAMRSRRAQVALRLRSGLAQPLERYPLPAALSDLNEYYNAGTVLGALVSITETVGASALQAEAELRQTIRFNPDASADKLQPFLCGGAATCTTLNDAAVRRMRTECWPKAGVAAGTPVVDFMLQESFARQRAEVTRCLGL</sequence>
<evidence type="ECO:0000313" key="2">
    <source>
        <dbReference type="Proteomes" id="UP001336250"/>
    </source>
</evidence>
<dbReference type="AlphaFoldDB" id="A0AAW9Q397"/>
<dbReference type="Proteomes" id="UP001336250">
    <property type="component" value="Unassembled WGS sequence"/>
</dbReference>
<dbReference type="EMBL" id="JAZIBG010000019">
    <property type="protein sequence ID" value="MEF7613824.1"/>
    <property type="molecule type" value="Genomic_DNA"/>
</dbReference>
<reference evidence="1 2" key="1">
    <citation type="submission" date="2024-02" db="EMBL/GenBank/DDBJ databases">
        <title>Genome sequence of Aquincola sp. MAHUQ-54.</title>
        <authorList>
            <person name="Huq M.A."/>
        </authorList>
    </citation>
    <scope>NUCLEOTIDE SEQUENCE [LARGE SCALE GENOMIC DNA]</scope>
    <source>
        <strain evidence="1 2">MAHUQ-54</strain>
    </source>
</reference>
<organism evidence="1 2">
    <name type="scientific">Aquincola agrisoli</name>
    <dbReference type="NCBI Taxonomy" id="3119538"/>
    <lineage>
        <taxon>Bacteria</taxon>
        <taxon>Pseudomonadati</taxon>
        <taxon>Pseudomonadota</taxon>
        <taxon>Betaproteobacteria</taxon>
        <taxon>Burkholderiales</taxon>
        <taxon>Sphaerotilaceae</taxon>
        <taxon>Aquincola</taxon>
    </lineage>
</organism>
<name>A0AAW9Q397_9BURK</name>
<protein>
    <recommendedName>
        <fullName evidence="3">Lipoprotein</fullName>
    </recommendedName>
</protein>
<evidence type="ECO:0000313" key="1">
    <source>
        <dbReference type="EMBL" id="MEF7613824.1"/>
    </source>
</evidence>
<gene>
    <name evidence="1" type="ORF">V4F39_07870</name>
</gene>
<evidence type="ECO:0008006" key="3">
    <source>
        <dbReference type="Google" id="ProtNLM"/>
    </source>
</evidence>
<proteinExistence type="predicted"/>
<comment type="caution">
    <text evidence="1">The sequence shown here is derived from an EMBL/GenBank/DDBJ whole genome shotgun (WGS) entry which is preliminary data.</text>
</comment>
<keyword evidence="2" id="KW-1185">Reference proteome</keyword>
<dbReference type="RefSeq" id="WP_332288760.1">
    <property type="nucleotide sequence ID" value="NZ_JAZIBG010000019.1"/>
</dbReference>